<dbReference type="SUPFAM" id="SSF52402">
    <property type="entry name" value="Adenine nucleotide alpha hydrolases-like"/>
    <property type="match status" value="1"/>
</dbReference>
<protein>
    <submittedName>
        <fullName evidence="2">Universal stress protein</fullName>
    </submittedName>
</protein>
<dbReference type="Proteomes" id="UP000281431">
    <property type="component" value="Unassembled WGS sequence"/>
</dbReference>
<accession>A0A3N6MEV1</accession>
<dbReference type="Pfam" id="PF00582">
    <property type="entry name" value="Usp"/>
    <property type="match status" value="1"/>
</dbReference>
<name>A0A3N6MEV1_NATCH</name>
<dbReference type="OrthoDB" id="281037at2157"/>
<dbReference type="AlphaFoldDB" id="A0A3N6MEV1"/>
<evidence type="ECO:0000313" key="3">
    <source>
        <dbReference type="Proteomes" id="UP000281431"/>
    </source>
</evidence>
<dbReference type="InterPro" id="IPR014729">
    <property type="entry name" value="Rossmann-like_a/b/a_fold"/>
</dbReference>
<evidence type="ECO:0000313" key="2">
    <source>
        <dbReference type="EMBL" id="RQH02534.1"/>
    </source>
</evidence>
<dbReference type="CDD" id="cd00293">
    <property type="entry name" value="USP-like"/>
    <property type="match status" value="1"/>
</dbReference>
<sequence length="149" mass="16613">MHRILAPVDLDEKRALSQVRWIASLPDAERSVRVILVFVFERDELDDLPAAVKSGGSSRDVVTSVAVAYQYLEERDVDVTLVDRRFNPVEKIRQEVLKRDVQTIVLGGRKNPPVGRHSYGSVAQSLLLLTDVPIVITGRNVPPVDDSES</sequence>
<evidence type="ECO:0000259" key="1">
    <source>
        <dbReference type="Pfam" id="PF00582"/>
    </source>
</evidence>
<dbReference type="Gene3D" id="3.40.50.620">
    <property type="entry name" value="HUPs"/>
    <property type="match status" value="1"/>
</dbReference>
<gene>
    <name evidence="2" type="ORF">EA472_04340</name>
</gene>
<dbReference type="InterPro" id="IPR006016">
    <property type="entry name" value="UspA"/>
</dbReference>
<feature type="domain" description="UspA" evidence="1">
    <location>
        <begin position="1"/>
        <end position="136"/>
    </location>
</feature>
<organism evidence="2 3">
    <name type="scientific">Natrarchaeobius chitinivorans</name>
    <dbReference type="NCBI Taxonomy" id="1679083"/>
    <lineage>
        <taxon>Archaea</taxon>
        <taxon>Methanobacteriati</taxon>
        <taxon>Methanobacteriota</taxon>
        <taxon>Stenosarchaea group</taxon>
        <taxon>Halobacteria</taxon>
        <taxon>Halobacteriales</taxon>
        <taxon>Natrialbaceae</taxon>
        <taxon>Natrarchaeobius</taxon>
    </lineage>
</organism>
<proteinExistence type="predicted"/>
<reference evidence="2 3" key="1">
    <citation type="submission" date="2018-10" db="EMBL/GenBank/DDBJ databases">
        <title>Natrarchaeobius chitinivorans gen. nov., sp. nov., and Natrarchaeobius haloalkaliphilus sp. nov., alkaliphilic, chitin-utilizing haloarchaea from hypersaline alkaline lakes.</title>
        <authorList>
            <person name="Sorokin D.Y."/>
            <person name="Elcheninov A.G."/>
            <person name="Kostrikina N.A."/>
            <person name="Bale N.J."/>
            <person name="Sinninghe Damste J.S."/>
            <person name="Khijniak T.V."/>
            <person name="Kublanov I.V."/>
            <person name="Toshchakov S.V."/>
        </authorList>
    </citation>
    <scope>NUCLEOTIDE SEQUENCE [LARGE SCALE GENOMIC DNA]</scope>
    <source>
        <strain evidence="2 3">AArcht7</strain>
    </source>
</reference>
<dbReference type="EMBL" id="REFZ01000002">
    <property type="protein sequence ID" value="RQH02534.1"/>
    <property type="molecule type" value="Genomic_DNA"/>
</dbReference>
<comment type="caution">
    <text evidence="2">The sequence shown here is derived from an EMBL/GenBank/DDBJ whole genome shotgun (WGS) entry which is preliminary data.</text>
</comment>
<keyword evidence="3" id="KW-1185">Reference proteome</keyword>